<evidence type="ECO:0000313" key="2">
    <source>
        <dbReference type="EMBL" id="MFC6056458.1"/>
    </source>
</evidence>
<evidence type="ECO:0008006" key="4">
    <source>
        <dbReference type="Google" id="ProtNLM"/>
    </source>
</evidence>
<name>A0ABW1LYV6_9ACTN</name>
<comment type="caution">
    <text evidence="2">The sequence shown here is derived from an EMBL/GenBank/DDBJ whole genome shotgun (WGS) entry which is preliminary data.</text>
</comment>
<reference evidence="3" key="1">
    <citation type="journal article" date="2019" name="Int. J. Syst. Evol. Microbiol.">
        <title>The Global Catalogue of Microorganisms (GCM) 10K type strain sequencing project: providing services to taxonomists for standard genome sequencing and annotation.</title>
        <authorList>
            <consortium name="The Broad Institute Genomics Platform"/>
            <consortium name="The Broad Institute Genome Sequencing Center for Infectious Disease"/>
            <person name="Wu L."/>
            <person name="Ma J."/>
        </authorList>
    </citation>
    <scope>NUCLEOTIDE SEQUENCE [LARGE SCALE GENOMIC DNA]</scope>
    <source>
        <strain evidence="3">JCM 12763</strain>
    </source>
</reference>
<dbReference type="RefSeq" id="WP_386396590.1">
    <property type="nucleotide sequence ID" value="NZ_JBHSPT010000032.1"/>
</dbReference>
<proteinExistence type="predicted"/>
<dbReference type="Gene3D" id="3.30.565.10">
    <property type="entry name" value="Histidine kinase-like ATPase, C-terminal domain"/>
    <property type="match status" value="1"/>
</dbReference>
<dbReference type="EMBL" id="JBHSPT010000032">
    <property type="protein sequence ID" value="MFC6056458.1"/>
    <property type="molecule type" value="Genomic_DNA"/>
</dbReference>
<evidence type="ECO:0000313" key="3">
    <source>
        <dbReference type="Proteomes" id="UP001596242"/>
    </source>
</evidence>
<organism evidence="2 3">
    <name type="scientific">Streptomyces pratens</name>
    <dbReference type="NCBI Taxonomy" id="887456"/>
    <lineage>
        <taxon>Bacteria</taxon>
        <taxon>Bacillati</taxon>
        <taxon>Actinomycetota</taxon>
        <taxon>Actinomycetes</taxon>
        <taxon>Kitasatosporales</taxon>
        <taxon>Streptomycetaceae</taxon>
        <taxon>Streptomyces</taxon>
    </lineage>
</organism>
<keyword evidence="3" id="KW-1185">Reference proteome</keyword>
<gene>
    <name evidence="2" type="ORF">ACFP50_13570</name>
</gene>
<dbReference type="InterPro" id="IPR036890">
    <property type="entry name" value="HATPase_C_sf"/>
</dbReference>
<feature type="region of interest" description="Disordered" evidence="1">
    <location>
        <begin position="17"/>
        <end position="37"/>
    </location>
</feature>
<evidence type="ECO:0000256" key="1">
    <source>
        <dbReference type="SAM" id="MobiDB-lite"/>
    </source>
</evidence>
<dbReference type="Proteomes" id="UP001596242">
    <property type="component" value="Unassembled WGS sequence"/>
</dbReference>
<protein>
    <recommendedName>
        <fullName evidence="4">ATP-binding protein</fullName>
    </recommendedName>
</protein>
<sequence length="73" mass="8094">MSSARRLLTLARIDLDDADDERRPPTAPTLAHSDSESGHGLLLVDILAMRWGRTPRDPVGRTVRAEVPTEPHQ</sequence>
<accession>A0ABW1LYV6</accession>